<proteinExistence type="predicted"/>
<gene>
    <name evidence="1" type="ORF">SDC9_95176</name>
</gene>
<name>A0A645A842_9ZZZZ</name>
<organism evidence="1">
    <name type="scientific">bioreactor metagenome</name>
    <dbReference type="NCBI Taxonomy" id="1076179"/>
    <lineage>
        <taxon>unclassified sequences</taxon>
        <taxon>metagenomes</taxon>
        <taxon>ecological metagenomes</taxon>
    </lineage>
</organism>
<dbReference type="EMBL" id="VSSQ01012103">
    <property type="protein sequence ID" value="MPM48451.1"/>
    <property type="molecule type" value="Genomic_DNA"/>
</dbReference>
<accession>A0A645A842</accession>
<protein>
    <submittedName>
        <fullName evidence="1">Uncharacterized protein</fullName>
    </submittedName>
</protein>
<dbReference type="AlphaFoldDB" id="A0A645A842"/>
<comment type="caution">
    <text evidence="1">The sequence shown here is derived from an EMBL/GenBank/DDBJ whole genome shotgun (WGS) entry which is preliminary data.</text>
</comment>
<reference evidence="1" key="1">
    <citation type="submission" date="2019-08" db="EMBL/GenBank/DDBJ databases">
        <authorList>
            <person name="Kucharzyk K."/>
            <person name="Murdoch R.W."/>
            <person name="Higgins S."/>
            <person name="Loffler F."/>
        </authorList>
    </citation>
    <scope>NUCLEOTIDE SEQUENCE</scope>
</reference>
<evidence type="ECO:0000313" key="1">
    <source>
        <dbReference type="EMBL" id="MPM48451.1"/>
    </source>
</evidence>
<sequence>MLSRLAELCVFVCDGITLNAPVSRQRHTARVVLVVIRMGYSVALTVCLGQQIPLQVVGVGLGQDAVDCCRQEVPGIVISIHRVIAICICLRNNLANCIVYILFAKF</sequence>